<keyword evidence="1" id="KW-0812">Transmembrane</keyword>
<feature type="transmembrane region" description="Helical" evidence="1">
    <location>
        <begin position="51"/>
        <end position="72"/>
    </location>
</feature>
<dbReference type="EMBL" id="LR214986">
    <property type="protein sequence ID" value="VEU64898.1"/>
    <property type="molecule type" value="Genomic_DNA"/>
</dbReference>
<name>A0A449AIQ7_9BACT</name>
<keyword evidence="2" id="KW-0614">Plasmid</keyword>
<feature type="transmembrane region" description="Helical" evidence="1">
    <location>
        <begin position="12"/>
        <end position="31"/>
    </location>
</feature>
<proteinExistence type="predicted"/>
<evidence type="ECO:0000313" key="2">
    <source>
        <dbReference type="EMBL" id="VEU64898.1"/>
    </source>
</evidence>
<dbReference type="AlphaFoldDB" id="A0A449AIQ7"/>
<geneLocation type="plasmid" evidence="2 3">
    <name>13</name>
</geneLocation>
<evidence type="ECO:0000313" key="3">
    <source>
        <dbReference type="Proteomes" id="UP000289506"/>
    </source>
</evidence>
<gene>
    <name evidence="2" type="ORF">NCTC10142_00664</name>
</gene>
<feature type="transmembrane region" description="Helical" evidence="1">
    <location>
        <begin position="122"/>
        <end position="140"/>
    </location>
</feature>
<dbReference type="RefSeq" id="WP_129720730.1">
    <property type="nucleotide sequence ID" value="NZ_CP141038.1"/>
</dbReference>
<accession>A0A449AIQ7</accession>
<dbReference type="Proteomes" id="UP000289506">
    <property type="component" value="Plasmid 13"/>
</dbReference>
<protein>
    <submittedName>
        <fullName evidence="2">Uncharacterized protein</fullName>
    </submittedName>
</protein>
<sequence length="156" mass="18540">MFNKPVYQKNILEKIFFILLGLSSLGMFLLSDKVIQWRLFLDTNWELSVTWRIISSFIFTAIFSFLALFLVLTNNLRLIYLQIVAFIIAIVITIFWIPVYAIDSNSNSGEKILKWTWYKYDTIPVFVIYLIFYALTKTFSKEDYINKVRKTIFKKS</sequence>
<reference evidence="2 3" key="1">
    <citation type="submission" date="2019-01" db="EMBL/GenBank/DDBJ databases">
        <authorList>
            <consortium name="Pathogen Informatics"/>
        </authorList>
    </citation>
    <scope>NUCLEOTIDE SEQUENCE [LARGE SCALE GENOMIC DNA]</scope>
    <source>
        <strain evidence="2 3">NCTC10142</strain>
        <plasmid evidence="3">13</plasmid>
    </source>
</reference>
<evidence type="ECO:0000256" key="1">
    <source>
        <dbReference type="SAM" id="Phobius"/>
    </source>
</evidence>
<feature type="transmembrane region" description="Helical" evidence="1">
    <location>
        <begin position="79"/>
        <end position="102"/>
    </location>
</feature>
<keyword evidence="1" id="KW-1133">Transmembrane helix</keyword>
<organism evidence="2 3">
    <name type="scientific">Mycoplasmopsis cynos</name>
    <dbReference type="NCBI Taxonomy" id="171284"/>
    <lineage>
        <taxon>Bacteria</taxon>
        <taxon>Bacillati</taxon>
        <taxon>Mycoplasmatota</taxon>
        <taxon>Mycoplasmoidales</taxon>
        <taxon>Metamycoplasmataceae</taxon>
        <taxon>Mycoplasmopsis</taxon>
    </lineage>
</organism>
<keyword evidence="1" id="KW-0472">Membrane</keyword>